<comment type="caution">
    <text evidence="1">The sequence shown here is derived from an EMBL/GenBank/DDBJ whole genome shotgun (WGS) entry which is preliminary data.</text>
</comment>
<dbReference type="RefSeq" id="WP_377508928.1">
    <property type="nucleotide sequence ID" value="NZ_JBHULU010000021.1"/>
</dbReference>
<dbReference type="EMBL" id="JBHULU010000021">
    <property type="protein sequence ID" value="MFD2515027.1"/>
    <property type="molecule type" value="Genomic_DNA"/>
</dbReference>
<accession>A0ABW5IPV7</accession>
<dbReference type="PROSITE" id="PS51257">
    <property type="entry name" value="PROKAR_LIPOPROTEIN"/>
    <property type="match status" value="1"/>
</dbReference>
<protein>
    <recommendedName>
        <fullName evidence="3">Lipoprotein</fullName>
    </recommendedName>
</protein>
<dbReference type="Proteomes" id="UP001597544">
    <property type="component" value="Unassembled WGS sequence"/>
</dbReference>
<gene>
    <name evidence="1" type="ORF">ACFSRY_14225</name>
</gene>
<organism evidence="1 2">
    <name type="scientific">Pontibacter locisalis</name>
    <dbReference type="NCBI Taxonomy" id="1719035"/>
    <lineage>
        <taxon>Bacteria</taxon>
        <taxon>Pseudomonadati</taxon>
        <taxon>Bacteroidota</taxon>
        <taxon>Cytophagia</taxon>
        <taxon>Cytophagales</taxon>
        <taxon>Hymenobacteraceae</taxon>
        <taxon>Pontibacter</taxon>
    </lineage>
</organism>
<name>A0ABW5IPV7_9BACT</name>
<sequence length="211" mass="23623">MKDNLKILCTFLLLLAGSCTPKNEEVKDEQVEIGPPAEALDSIADTKKDAVKTDENEISPTMPLPPPVLRLLSERYPGFKQPELSEEARELAIQHDQGPFIVRGDLNADNNQDYALQLQQGKSVIIVALTDAGNGNWNVYELQRDILFNDRGKLKSLYYLYLTEAGEEFINSETNEEFEIAQDAVSVGMEGEAVTYVYTNGKFTQYTPVEK</sequence>
<evidence type="ECO:0000313" key="2">
    <source>
        <dbReference type="Proteomes" id="UP001597544"/>
    </source>
</evidence>
<proteinExistence type="predicted"/>
<keyword evidence="2" id="KW-1185">Reference proteome</keyword>
<reference evidence="2" key="1">
    <citation type="journal article" date="2019" name="Int. J. Syst. Evol. Microbiol.">
        <title>The Global Catalogue of Microorganisms (GCM) 10K type strain sequencing project: providing services to taxonomists for standard genome sequencing and annotation.</title>
        <authorList>
            <consortium name="The Broad Institute Genomics Platform"/>
            <consortium name="The Broad Institute Genome Sequencing Center for Infectious Disease"/>
            <person name="Wu L."/>
            <person name="Ma J."/>
        </authorList>
    </citation>
    <scope>NUCLEOTIDE SEQUENCE [LARGE SCALE GENOMIC DNA]</scope>
    <source>
        <strain evidence="2">KCTC 42498</strain>
    </source>
</reference>
<evidence type="ECO:0008006" key="3">
    <source>
        <dbReference type="Google" id="ProtNLM"/>
    </source>
</evidence>
<evidence type="ECO:0000313" key="1">
    <source>
        <dbReference type="EMBL" id="MFD2515027.1"/>
    </source>
</evidence>